<organism evidence="6 7">
    <name type="scientific">Pseudogemmobacter lacusdianii</name>
    <dbReference type="NCBI Taxonomy" id="3069608"/>
    <lineage>
        <taxon>Bacteria</taxon>
        <taxon>Pseudomonadati</taxon>
        <taxon>Pseudomonadota</taxon>
        <taxon>Alphaproteobacteria</taxon>
        <taxon>Rhodobacterales</taxon>
        <taxon>Paracoccaceae</taxon>
        <taxon>Pseudogemmobacter</taxon>
    </lineage>
</organism>
<evidence type="ECO:0000256" key="2">
    <source>
        <dbReference type="ARBA" id="ARBA00023015"/>
    </source>
</evidence>
<dbReference type="InterPro" id="IPR036390">
    <property type="entry name" value="WH_DNA-bd_sf"/>
</dbReference>
<dbReference type="PANTHER" id="PTHR30126">
    <property type="entry name" value="HTH-TYPE TRANSCRIPTIONAL REGULATOR"/>
    <property type="match status" value="1"/>
</dbReference>
<sequence>MLQYQMARLEIRHLAVLHEVARWGTASAAAEHLGLTASAASHRIREAERRLGVQLTTRSGSSLKLTEAGHRLVRTAEKVFDEMQRAEIDARRLALNAGPVVRFCVGTYIHYDWLPEFLRDLANSDANIKFEVMGEATPHPIDYILDERIDIALVPGPIATLGLKMLPAFTDELVCVTNPSHRLAKCDFVDAVDLADDTQFTYSSEISLGFEYDRFFRPAGHFPSKLLNIALPEAAIEMASAGSGLAILSRWALQKRLQRNELSAARLTSSGLDLQWQIVLSASQPANSHIPMVAQELSKWLQAKFSATES</sequence>
<dbReference type="InterPro" id="IPR000847">
    <property type="entry name" value="LysR_HTH_N"/>
</dbReference>
<evidence type="ECO:0000313" key="6">
    <source>
        <dbReference type="EMBL" id="MDQ2067608.1"/>
    </source>
</evidence>
<dbReference type="RefSeq" id="WP_306681311.1">
    <property type="nucleotide sequence ID" value="NZ_JAVDBT010000014.1"/>
</dbReference>
<dbReference type="SUPFAM" id="SSF46785">
    <property type="entry name" value="Winged helix' DNA-binding domain"/>
    <property type="match status" value="1"/>
</dbReference>
<dbReference type="Pfam" id="PF00126">
    <property type="entry name" value="HTH_1"/>
    <property type="match status" value="1"/>
</dbReference>
<feature type="domain" description="HTH lysR-type" evidence="5">
    <location>
        <begin position="9"/>
        <end position="66"/>
    </location>
</feature>
<comment type="similarity">
    <text evidence="1">Belongs to the LysR transcriptional regulatory family.</text>
</comment>
<evidence type="ECO:0000256" key="3">
    <source>
        <dbReference type="ARBA" id="ARBA00023125"/>
    </source>
</evidence>
<proteinExistence type="inferred from homology"/>
<dbReference type="EMBL" id="JAVDBT010000014">
    <property type="protein sequence ID" value="MDQ2067608.1"/>
    <property type="molecule type" value="Genomic_DNA"/>
</dbReference>
<keyword evidence="4" id="KW-0804">Transcription</keyword>
<evidence type="ECO:0000313" key="7">
    <source>
        <dbReference type="Proteomes" id="UP001239680"/>
    </source>
</evidence>
<dbReference type="Gene3D" id="3.40.190.290">
    <property type="match status" value="1"/>
</dbReference>
<name>A0ABU0W0T1_9RHOB</name>
<dbReference type="SUPFAM" id="SSF53850">
    <property type="entry name" value="Periplasmic binding protein-like II"/>
    <property type="match status" value="1"/>
</dbReference>
<keyword evidence="3" id="KW-0238">DNA-binding</keyword>
<gene>
    <name evidence="6" type="ORF">Q9295_14615</name>
</gene>
<keyword evidence="7" id="KW-1185">Reference proteome</keyword>
<reference evidence="6 7" key="1">
    <citation type="submission" date="2023-08" db="EMBL/GenBank/DDBJ databases">
        <title>Characterization of two Paracoccaceae strains isolated from Phycosphere and proposal of Xinfangfangia lacusdiani sp. nov.</title>
        <authorList>
            <person name="Deng Y."/>
            <person name="Zhang Y.Q."/>
        </authorList>
    </citation>
    <scope>NUCLEOTIDE SEQUENCE [LARGE SCALE GENOMIC DNA]</scope>
    <source>
        <strain evidence="6 7">CPCC 101601</strain>
    </source>
</reference>
<dbReference type="Gene3D" id="1.10.10.10">
    <property type="entry name" value="Winged helix-like DNA-binding domain superfamily/Winged helix DNA-binding domain"/>
    <property type="match status" value="1"/>
</dbReference>
<dbReference type="Pfam" id="PF03466">
    <property type="entry name" value="LysR_substrate"/>
    <property type="match status" value="1"/>
</dbReference>
<dbReference type="CDD" id="cd05466">
    <property type="entry name" value="PBP2_LTTR_substrate"/>
    <property type="match status" value="1"/>
</dbReference>
<dbReference type="InterPro" id="IPR036388">
    <property type="entry name" value="WH-like_DNA-bd_sf"/>
</dbReference>
<dbReference type="PANTHER" id="PTHR30126:SF25">
    <property type="entry name" value="HTH-TYPE TRANSCRIPTIONAL REGULATOR METR"/>
    <property type="match status" value="1"/>
</dbReference>
<dbReference type="PROSITE" id="PS50931">
    <property type="entry name" value="HTH_LYSR"/>
    <property type="match status" value="1"/>
</dbReference>
<evidence type="ECO:0000256" key="4">
    <source>
        <dbReference type="ARBA" id="ARBA00023163"/>
    </source>
</evidence>
<keyword evidence="2" id="KW-0805">Transcription regulation</keyword>
<accession>A0ABU0W0T1</accession>
<protein>
    <submittedName>
        <fullName evidence="6">LysR family transcriptional regulator</fullName>
    </submittedName>
</protein>
<evidence type="ECO:0000256" key="1">
    <source>
        <dbReference type="ARBA" id="ARBA00009437"/>
    </source>
</evidence>
<dbReference type="Proteomes" id="UP001239680">
    <property type="component" value="Unassembled WGS sequence"/>
</dbReference>
<evidence type="ECO:0000259" key="5">
    <source>
        <dbReference type="PROSITE" id="PS50931"/>
    </source>
</evidence>
<comment type="caution">
    <text evidence="6">The sequence shown here is derived from an EMBL/GenBank/DDBJ whole genome shotgun (WGS) entry which is preliminary data.</text>
</comment>
<dbReference type="InterPro" id="IPR005119">
    <property type="entry name" value="LysR_subst-bd"/>
</dbReference>